<feature type="domain" description="FAD/NAD(P)-binding" evidence="2">
    <location>
        <begin position="35"/>
        <end position="146"/>
    </location>
</feature>
<dbReference type="InterPro" id="IPR036188">
    <property type="entry name" value="FAD/NAD-bd_sf"/>
</dbReference>
<dbReference type="InterPro" id="IPR052541">
    <property type="entry name" value="SQRD"/>
</dbReference>
<dbReference type="InterPro" id="IPR049386">
    <property type="entry name" value="FCSD_central"/>
</dbReference>
<feature type="signal peptide" evidence="1">
    <location>
        <begin position="1"/>
        <end position="20"/>
    </location>
</feature>
<dbReference type="AlphaFoldDB" id="A0A1G7NPT1"/>
<dbReference type="Pfam" id="PF07992">
    <property type="entry name" value="Pyr_redox_2"/>
    <property type="match status" value="1"/>
</dbReference>
<name>A0A1G7NPT1_RHOCA</name>
<feature type="domain" description="Sulfide dehydrogenase [flavocytochrome c] flavoprotein chain central" evidence="3">
    <location>
        <begin position="166"/>
        <end position="278"/>
    </location>
</feature>
<dbReference type="InterPro" id="IPR006311">
    <property type="entry name" value="TAT_signal"/>
</dbReference>
<protein>
    <submittedName>
        <fullName evidence="4">Pyridine nucleotide-disulphide oxidoreductase</fullName>
    </submittedName>
</protein>
<evidence type="ECO:0000259" key="2">
    <source>
        <dbReference type="Pfam" id="PF07992"/>
    </source>
</evidence>
<dbReference type="InterPro" id="IPR023753">
    <property type="entry name" value="FAD/NAD-binding_dom"/>
</dbReference>
<gene>
    <name evidence="4" type="ORF">SAMN04244550_02785</name>
</gene>
<dbReference type="PANTHER" id="PTHR43755">
    <property type="match status" value="1"/>
</dbReference>
<evidence type="ECO:0000259" key="3">
    <source>
        <dbReference type="Pfam" id="PF21706"/>
    </source>
</evidence>
<proteinExistence type="predicted"/>
<organism evidence="4 5">
    <name type="scientific">Rhodobacter capsulatus</name>
    <name type="common">Rhodopseudomonas capsulata</name>
    <dbReference type="NCBI Taxonomy" id="1061"/>
    <lineage>
        <taxon>Bacteria</taxon>
        <taxon>Pseudomonadati</taxon>
        <taxon>Pseudomonadota</taxon>
        <taxon>Alphaproteobacteria</taxon>
        <taxon>Rhodobacterales</taxon>
        <taxon>Rhodobacter group</taxon>
        <taxon>Rhodobacter</taxon>
    </lineage>
</organism>
<feature type="chain" id="PRO_5010350251" evidence="1">
    <location>
        <begin position="21"/>
        <end position="341"/>
    </location>
</feature>
<accession>A0A1G7NPT1</accession>
<dbReference type="EMBL" id="FNAY01000016">
    <property type="protein sequence ID" value="SDF75290.1"/>
    <property type="molecule type" value="Genomic_DNA"/>
</dbReference>
<dbReference type="PROSITE" id="PS51318">
    <property type="entry name" value="TAT"/>
    <property type="match status" value="1"/>
</dbReference>
<reference evidence="4 5" key="1">
    <citation type="submission" date="2016-10" db="EMBL/GenBank/DDBJ databases">
        <authorList>
            <person name="de Groot N.N."/>
        </authorList>
    </citation>
    <scope>NUCLEOTIDE SEQUENCE [LARGE SCALE GENOMIC DNA]</scope>
    <source>
        <strain evidence="5">DSM 938 / 37b4</strain>
    </source>
</reference>
<dbReference type="RefSeq" id="WP_074555270.1">
    <property type="nucleotide sequence ID" value="NZ_CP119563.1"/>
</dbReference>
<keyword evidence="1" id="KW-0732">Signal</keyword>
<dbReference type="Pfam" id="PF21706">
    <property type="entry name" value="FCSD_central"/>
    <property type="match status" value="1"/>
</dbReference>
<evidence type="ECO:0000313" key="4">
    <source>
        <dbReference type="EMBL" id="SDF75290.1"/>
    </source>
</evidence>
<dbReference type="Proteomes" id="UP000183812">
    <property type="component" value="Unassembled WGS sequence"/>
</dbReference>
<dbReference type="GO" id="GO:0016491">
    <property type="term" value="F:oxidoreductase activity"/>
    <property type="evidence" value="ECO:0007669"/>
    <property type="project" value="InterPro"/>
</dbReference>
<dbReference type="OrthoDB" id="9802771at2"/>
<dbReference type="PANTHER" id="PTHR43755:SF1">
    <property type="entry name" value="FAD-DEPENDENT PYRIDINE NUCLEOTIDE-DISULPHIDE OXIDOREDUCTASE"/>
    <property type="match status" value="1"/>
</dbReference>
<dbReference type="SUPFAM" id="SSF51905">
    <property type="entry name" value="FAD/NAD(P)-binding domain"/>
    <property type="match status" value="2"/>
</dbReference>
<evidence type="ECO:0000256" key="1">
    <source>
        <dbReference type="SAM" id="SignalP"/>
    </source>
</evidence>
<sequence>MTRLTRRHLALGLFATSAVAAAGGIGLALAPSERAVIVGAGPAGAQAALALRAAHPALRVALLERDPTRLARAAQDGAAAAFGPPRTEATLAQLKAQGIEVMLDDVTDVDWTAGRLSLFSGRATAFDRLYLAPGTTARAEAIEGLDAAARYAMPAAWGNAREARRLAAQLAALRDAGHVVLRLPAGLSHPQVALHRALMLSRHLAATRPAAQLTVLDATPTPALAQAFAMAKQLQGIAAQVAWITAAEGATVQAVDARTGRIETAAGRLTADVINFVPPHVAGAIARTAGLVDASGWCPCDAQGRSMLRSEAIVLGDARKGAARTLDGARRSVTAATVAQA</sequence>
<dbReference type="Gene3D" id="3.50.50.60">
    <property type="entry name" value="FAD/NAD(P)-binding domain"/>
    <property type="match status" value="2"/>
</dbReference>
<evidence type="ECO:0000313" key="5">
    <source>
        <dbReference type="Proteomes" id="UP000183812"/>
    </source>
</evidence>